<evidence type="ECO:0000256" key="1">
    <source>
        <dbReference type="SAM" id="Phobius"/>
    </source>
</evidence>
<proteinExistence type="predicted"/>
<keyword evidence="1" id="KW-0812">Transmembrane</keyword>
<evidence type="ECO:0000313" key="3">
    <source>
        <dbReference type="Proteomes" id="UP000296822"/>
    </source>
</evidence>
<geneLocation type="plasmid" evidence="2 3">
    <name>unnamed3</name>
</geneLocation>
<organism evidence="2 3">
    <name type="scientific">Natronorubrum bangense</name>
    <dbReference type="NCBI Taxonomy" id="61858"/>
    <lineage>
        <taxon>Archaea</taxon>
        <taxon>Methanobacteriati</taxon>
        <taxon>Methanobacteriota</taxon>
        <taxon>Stenosarchaea group</taxon>
        <taxon>Halobacteria</taxon>
        <taxon>Halobacteriales</taxon>
        <taxon>Natrialbaceae</taxon>
        <taxon>Natronorubrum</taxon>
    </lineage>
</organism>
<sequence length="111" mass="12064">MFATTGGLALFTIRTSTRLRFDVNHVGVPTPADDLVGWPHAGETNVHILAQRATGSWLIDRVAACLECSRWLGVRTRVDEFLSTIAFLAAFSAAPVACAVFIAFCEVDLIR</sequence>
<gene>
    <name evidence="2" type="ORF">DV706_20565</name>
</gene>
<accession>A0A4D6HTR9</accession>
<dbReference type="Proteomes" id="UP000296822">
    <property type="component" value="Plasmid unnamed3"/>
</dbReference>
<dbReference type="KEGG" id="nbg:DV706_20565"/>
<keyword evidence="2" id="KW-0614">Plasmid</keyword>
<name>A0A4D6HTR9_9EURY</name>
<reference evidence="2 3" key="1">
    <citation type="journal article" date="2019" name="Nat. Commun.">
        <title>A new type of DNA phosphorothioation-based antiviral system in archaea.</title>
        <authorList>
            <person name="Xiong L."/>
            <person name="Liu S."/>
            <person name="Chen S."/>
            <person name="Xiao Y."/>
            <person name="Zhu B."/>
            <person name="Gao Y."/>
            <person name="Zhang Y."/>
            <person name="Chen B."/>
            <person name="Luo J."/>
            <person name="Deng Z."/>
            <person name="Chen X."/>
            <person name="Wang L."/>
            <person name="Chen S."/>
        </authorList>
    </citation>
    <scope>NUCLEOTIDE SEQUENCE [LARGE SCALE GENOMIC DNA]</scope>
    <source>
        <strain evidence="2 3">JCM 10635</strain>
        <plasmid evidence="2 3">unnamed3</plasmid>
    </source>
</reference>
<protein>
    <submittedName>
        <fullName evidence="2">Uncharacterized protein</fullName>
    </submittedName>
</protein>
<evidence type="ECO:0000313" key="2">
    <source>
        <dbReference type="EMBL" id="QCC56931.1"/>
    </source>
</evidence>
<dbReference type="AlphaFoldDB" id="A0A4D6HTR9"/>
<dbReference type="EMBL" id="CP031308">
    <property type="protein sequence ID" value="QCC56931.1"/>
    <property type="molecule type" value="Genomic_DNA"/>
</dbReference>
<feature type="transmembrane region" description="Helical" evidence="1">
    <location>
        <begin position="81"/>
        <end position="105"/>
    </location>
</feature>
<keyword evidence="1" id="KW-1133">Transmembrane helix</keyword>
<keyword evidence="1" id="KW-0472">Membrane</keyword>